<evidence type="ECO:0000259" key="1">
    <source>
        <dbReference type="PROSITE" id="PS00028"/>
    </source>
</evidence>
<feature type="domain" description="C2H2-type" evidence="1">
    <location>
        <begin position="35"/>
        <end position="58"/>
    </location>
</feature>
<evidence type="ECO:0000313" key="2">
    <source>
        <dbReference type="EMBL" id="CAL1685799.1"/>
    </source>
</evidence>
<protein>
    <recommendedName>
        <fullName evidence="1">C2H2-type domain-containing protein</fullName>
    </recommendedName>
</protein>
<name>A0AAV2P1C8_9HYME</name>
<gene>
    <name evidence="2" type="ORF">LPLAT_LOCUS11215</name>
</gene>
<reference evidence="2" key="1">
    <citation type="submission" date="2024-04" db="EMBL/GenBank/DDBJ databases">
        <authorList>
            <consortium name="Molecular Ecology Group"/>
        </authorList>
    </citation>
    <scope>NUCLEOTIDE SEQUENCE</scope>
</reference>
<keyword evidence="3" id="KW-1185">Reference proteome</keyword>
<proteinExistence type="predicted"/>
<organism evidence="2 3">
    <name type="scientific">Lasius platythorax</name>
    <dbReference type="NCBI Taxonomy" id="488582"/>
    <lineage>
        <taxon>Eukaryota</taxon>
        <taxon>Metazoa</taxon>
        <taxon>Ecdysozoa</taxon>
        <taxon>Arthropoda</taxon>
        <taxon>Hexapoda</taxon>
        <taxon>Insecta</taxon>
        <taxon>Pterygota</taxon>
        <taxon>Neoptera</taxon>
        <taxon>Endopterygota</taxon>
        <taxon>Hymenoptera</taxon>
        <taxon>Apocrita</taxon>
        <taxon>Aculeata</taxon>
        <taxon>Formicoidea</taxon>
        <taxon>Formicidae</taxon>
        <taxon>Formicinae</taxon>
        <taxon>Lasius</taxon>
        <taxon>Lasius</taxon>
    </lineage>
</organism>
<dbReference type="SMART" id="SM00355">
    <property type="entry name" value="ZnF_C2H2"/>
    <property type="match status" value="2"/>
</dbReference>
<feature type="domain" description="C2H2-type" evidence="1">
    <location>
        <begin position="4"/>
        <end position="25"/>
    </location>
</feature>
<dbReference type="PROSITE" id="PS00028">
    <property type="entry name" value="ZINC_FINGER_C2H2_1"/>
    <property type="match status" value="2"/>
</dbReference>
<dbReference type="EMBL" id="OZ034829">
    <property type="protein sequence ID" value="CAL1685799.1"/>
    <property type="molecule type" value="Genomic_DNA"/>
</dbReference>
<sequence>MIVCPFCDKRFDSETSFVIHVKIQHKAMMLSVCECHQEGCSRTFNNFYTYKRHLSLKHCVSFDRTEIENRNSDIDNSPNFPELESLIDPNPVFTSSTIESPQAGCSFNKPSVSNTKNFESIVQKEISSFVSQLYSVSILPRSFISSLIGNLNNLYNQTLILILQQKCNSTDPKQSLSDLTRMLTIMQHGFDHFKTDHRSLKYFESSGVLIKPQLINIFASLSSRLAAGKREAVISNTEIQVISIKMVLKKFLELPNVLSTTLVHIQECKRSEAIISNLQSELWKNIESKFEGKSVFPLLLYFDGVEINNPLGSHANIHKLSAVYFSLACIPYEYSSMLENIFLAQLHNSNDHKFAGNIKVFRNMIDQITDLSKNGLSVNVDGQERTIYFSLLAIVGDNLAINDICGFVTSFNSQNWYRVCTADKTETQSQIKENPHMLRTVENYIKHCKDYSTGVKAECIFN</sequence>
<dbReference type="InterPro" id="IPR013087">
    <property type="entry name" value="Znf_C2H2_type"/>
</dbReference>
<dbReference type="Proteomes" id="UP001497644">
    <property type="component" value="Chromosome 6"/>
</dbReference>
<dbReference type="AlphaFoldDB" id="A0AAV2P1C8"/>
<evidence type="ECO:0000313" key="3">
    <source>
        <dbReference type="Proteomes" id="UP001497644"/>
    </source>
</evidence>
<accession>A0AAV2P1C8</accession>